<organism evidence="1 2">
    <name type="scientific">Colletotrichum zoysiae</name>
    <dbReference type="NCBI Taxonomy" id="1216348"/>
    <lineage>
        <taxon>Eukaryota</taxon>
        <taxon>Fungi</taxon>
        <taxon>Dikarya</taxon>
        <taxon>Ascomycota</taxon>
        <taxon>Pezizomycotina</taxon>
        <taxon>Sordariomycetes</taxon>
        <taxon>Hypocreomycetidae</taxon>
        <taxon>Glomerellales</taxon>
        <taxon>Glomerellaceae</taxon>
        <taxon>Colletotrichum</taxon>
        <taxon>Colletotrichum graminicola species complex</taxon>
    </lineage>
</organism>
<comment type="caution">
    <text evidence="1">The sequence shown here is derived from an EMBL/GenBank/DDBJ whole genome shotgun (WGS) entry which is preliminary data.</text>
</comment>
<evidence type="ECO:0000313" key="2">
    <source>
        <dbReference type="Proteomes" id="UP001232148"/>
    </source>
</evidence>
<dbReference type="Proteomes" id="UP001232148">
    <property type="component" value="Unassembled WGS sequence"/>
</dbReference>
<name>A0AAD9LUF5_9PEZI</name>
<accession>A0AAD9LUF5</accession>
<proteinExistence type="predicted"/>
<gene>
    <name evidence="1" type="ORF">LX32DRAFT_242383</name>
</gene>
<keyword evidence="2" id="KW-1185">Reference proteome</keyword>
<dbReference type="AlphaFoldDB" id="A0AAD9LUF5"/>
<evidence type="ECO:0000313" key="1">
    <source>
        <dbReference type="EMBL" id="KAK2021584.1"/>
    </source>
</evidence>
<protein>
    <submittedName>
        <fullName evidence="1">Uncharacterized protein</fullName>
    </submittedName>
</protein>
<reference evidence="1" key="1">
    <citation type="submission" date="2021-06" db="EMBL/GenBank/DDBJ databases">
        <title>Comparative genomics, transcriptomics and evolutionary studies reveal genomic signatures of adaptation to plant cell wall in hemibiotrophic fungi.</title>
        <authorList>
            <consortium name="DOE Joint Genome Institute"/>
            <person name="Baroncelli R."/>
            <person name="Diaz J.F."/>
            <person name="Benocci T."/>
            <person name="Peng M."/>
            <person name="Battaglia E."/>
            <person name="Haridas S."/>
            <person name="Andreopoulos W."/>
            <person name="Labutti K."/>
            <person name="Pangilinan J."/>
            <person name="Floch G.L."/>
            <person name="Makela M.R."/>
            <person name="Henrissat B."/>
            <person name="Grigoriev I.V."/>
            <person name="Crouch J.A."/>
            <person name="De Vries R.P."/>
            <person name="Sukno S.A."/>
            <person name="Thon M.R."/>
        </authorList>
    </citation>
    <scope>NUCLEOTIDE SEQUENCE</scope>
    <source>
        <strain evidence="1">MAFF235873</strain>
    </source>
</reference>
<sequence>MNVCQDTTKLRPLLGSLLPLISRPQDIYMGSSPFLKSVYARTPPPQPPQWQYQICHSKHESGLVTAPLVAASKAAAFSLKKSVSTTLPVLLRRHQRGWWVGGCARMADLNSTHLSGRLGIRAPRNPPIMMHVGDGSLCKHVSLQALGNKAAAAED</sequence>
<dbReference type="EMBL" id="MU843093">
    <property type="protein sequence ID" value="KAK2021584.1"/>
    <property type="molecule type" value="Genomic_DNA"/>
</dbReference>